<dbReference type="InterPro" id="IPR036388">
    <property type="entry name" value="WH-like_DNA-bd_sf"/>
</dbReference>
<dbReference type="InterPro" id="IPR019734">
    <property type="entry name" value="TPR_rpt"/>
</dbReference>
<sequence length="1034" mass="112876">MYILGAVTYARGHVCPISSLTGEGKVRTGTSKGVEGEPSARPEFAVLGSLEVRSGSERLWVNGALQRRVLVMLLLEAGRVVPVSRLVAAAWDEEPPDSAEHQVRKTIAKLRSRIPHGPDIIITDGPGYGAVVDTEQLDLLRHQKLLRQARESLDAGETERAAAQLREALALWRGPVLAGSGGRVVDAASTALEEQRLTAAEQLYDLHIDAGDAAGVTGELRVLVDEHPLRETLRSRLMLALYHSGQQAAALDEFARAREHLANELGIDPGAELTGLHERILRQDPSLTRPERAAPRVPNQVTDAPHALPFDVPDFSGRSSELQWVCGAAGRAPEGAPTVLALDGMGGGGKTALAIRATHQLAEQYPDGSLFIDLHGFTPGQTPVSAFHAQGDLLAAAGIPSEEIPTVPAGRAARWQSYMRGRRMLLVLDNAASSEQVRALIPASSDSLVLITSRPRLTGLDGAEWHSVGALPEPDSHQILRNTLGAERVEKEPEAARELLRLCGGLPLAVRIAAARLANRPHWSVQRLVERLRDHDRRLDELTSEGRGVAGALLLSYQSMPDGQRTAFRLLGHHPGRYLDAEEAAALLDTDVLTAEDVLEELVDVRLLEAREPGVYALHDLVRSFVQRVAQGQKTSEDGQAVRRLLDHYLNTAERACDRLFPGRRRFGDRAEEGGTRDEFDHKDKALQWLDQHRDSLLAAVDAAYQEGLLWHAARLPRELGFHSSIRGYDVSANAALEKGVSASQQLGDPSLTRLNLMNLAMGKWRLGQLRDAVARLEEAVDLSRRMEDVYSEAECRARLGQACTSMGELERALRLCQEANTCAQELGFTRLDGSSLSSLSLVLVRLGRFEEASESAERAVAIFDSIKEVQLSVDALSNLSQAIERLGRFEESLACADAALERCRRMSMPSVLPLVLARRADVLVRMGELEAAADSADHALAKATRSTDDIHRATVHLSVGRVRYAQGDLDTARAQQLLAHEIACRMELRYDEACALWGLARTAEAQGDPQLARQHRSAADHLFSLMKVPETAR</sequence>
<gene>
    <name evidence="8" type="ORF">GCM10010357_69730</name>
</gene>
<dbReference type="SMART" id="SM01043">
    <property type="entry name" value="BTAD"/>
    <property type="match status" value="1"/>
</dbReference>
<dbReference type="Proteomes" id="UP001500879">
    <property type="component" value="Unassembled WGS sequence"/>
</dbReference>
<dbReference type="SUPFAM" id="SSF48452">
    <property type="entry name" value="TPR-like"/>
    <property type="match status" value="3"/>
</dbReference>
<proteinExistence type="inferred from homology"/>
<evidence type="ECO:0000259" key="6">
    <source>
        <dbReference type="SMART" id="SM00862"/>
    </source>
</evidence>
<dbReference type="CDD" id="cd15831">
    <property type="entry name" value="BTAD"/>
    <property type="match status" value="1"/>
</dbReference>
<comment type="similarity">
    <text evidence="1">Belongs to the AfsR/DnrI/RedD regulatory family.</text>
</comment>
<keyword evidence="3" id="KW-0805">Transcription regulation</keyword>
<evidence type="ECO:0000256" key="4">
    <source>
        <dbReference type="ARBA" id="ARBA00023125"/>
    </source>
</evidence>
<dbReference type="Gene3D" id="1.10.10.10">
    <property type="entry name" value="Winged helix-like DNA-binding domain superfamily/Winged helix DNA-binding domain"/>
    <property type="match status" value="2"/>
</dbReference>
<evidence type="ECO:0000313" key="9">
    <source>
        <dbReference type="Proteomes" id="UP001500879"/>
    </source>
</evidence>
<protein>
    <submittedName>
        <fullName evidence="8">BTAD domain-containing putative transcriptional regulator</fullName>
    </submittedName>
</protein>
<keyword evidence="9" id="KW-1185">Reference proteome</keyword>
<dbReference type="InterPro" id="IPR001867">
    <property type="entry name" value="OmpR/PhoB-type_DNA-bd"/>
</dbReference>
<dbReference type="EMBL" id="BAAABX010000091">
    <property type="protein sequence ID" value="GAA0438368.1"/>
    <property type="molecule type" value="Genomic_DNA"/>
</dbReference>
<dbReference type="InterPro" id="IPR051677">
    <property type="entry name" value="AfsR-DnrI-RedD_regulator"/>
</dbReference>
<dbReference type="SMART" id="SM00028">
    <property type="entry name" value="TPR"/>
    <property type="match status" value="6"/>
</dbReference>
<dbReference type="SUPFAM" id="SSF46894">
    <property type="entry name" value="C-terminal effector domain of the bipartite response regulators"/>
    <property type="match status" value="1"/>
</dbReference>
<accession>A0ABN0Z892</accession>
<dbReference type="Pfam" id="PF13432">
    <property type="entry name" value="TPR_16"/>
    <property type="match status" value="2"/>
</dbReference>
<dbReference type="InterPro" id="IPR027417">
    <property type="entry name" value="P-loop_NTPase"/>
</dbReference>
<dbReference type="Pfam" id="PF00486">
    <property type="entry name" value="Trans_reg_C"/>
    <property type="match status" value="1"/>
</dbReference>
<evidence type="ECO:0000256" key="5">
    <source>
        <dbReference type="ARBA" id="ARBA00023163"/>
    </source>
</evidence>
<dbReference type="PANTHER" id="PTHR35807">
    <property type="entry name" value="TRANSCRIPTIONAL REGULATOR REDD-RELATED"/>
    <property type="match status" value="1"/>
</dbReference>
<evidence type="ECO:0000256" key="3">
    <source>
        <dbReference type="ARBA" id="ARBA00023015"/>
    </source>
</evidence>
<keyword evidence="2" id="KW-0902">Two-component regulatory system</keyword>
<organism evidence="8 9">
    <name type="scientific">Streptomyces luteireticuli</name>
    <dbReference type="NCBI Taxonomy" id="173858"/>
    <lineage>
        <taxon>Bacteria</taxon>
        <taxon>Bacillati</taxon>
        <taxon>Actinomycetota</taxon>
        <taxon>Actinomycetes</taxon>
        <taxon>Kitasatosporales</taxon>
        <taxon>Streptomycetaceae</taxon>
        <taxon>Streptomyces</taxon>
    </lineage>
</organism>
<dbReference type="InterPro" id="IPR005158">
    <property type="entry name" value="BTAD"/>
</dbReference>
<dbReference type="Gene3D" id="1.25.40.10">
    <property type="entry name" value="Tetratricopeptide repeat domain"/>
    <property type="match status" value="3"/>
</dbReference>
<dbReference type="PRINTS" id="PR00364">
    <property type="entry name" value="DISEASERSIST"/>
</dbReference>
<evidence type="ECO:0000259" key="7">
    <source>
        <dbReference type="SMART" id="SM01043"/>
    </source>
</evidence>
<dbReference type="InterPro" id="IPR042197">
    <property type="entry name" value="Apaf_helical"/>
</dbReference>
<dbReference type="InterPro" id="IPR011990">
    <property type="entry name" value="TPR-like_helical_dom_sf"/>
</dbReference>
<dbReference type="InterPro" id="IPR016032">
    <property type="entry name" value="Sig_transdc_resp-reg_C-effctor"/>
</dbReference>
<keyword evidence="4" id="KW-0238">DNA-binding</keyword>
<dbReference type="SUPFAM" id="SSF52540">
    <property type="entry name" value="P-loop containing nucleoside triphosphate hydrolases"/>
    <property type="match status" value="1"/>
</dbReference>
<name>A0ABN0Z892_9ACTN</name>
<comment type="caution">
    <text evidence="8">The sequence shown here is derived from an EMBL/GenBank/DDBJ whole genome shotgun (WGS) entry which is preliminary data.</text>
</comment>
<dbReference type="Pfam" id="PF03704">
    <property type="entry name" value="BTAD"/>
    <property type="match status" value="1"/>
</dbReference>
<evidence type="ECO:0000313" key="8">
    <source>
        <dbReference type="EMBL" id="GAA0438368.1"/>
    </source>
</evidence>
<feature type="domain" description="OmpR/PhoB-type" evidence="6">
    <location>
        <begin position="58"/>
        <end position="130"/>
    </location>
</feature>
<feature type="domain" description="Bacterial transcriptional activator" evidence="7">
    <location>
        <begin position="137"/>
        <end position="281"/>
    </location>
</feature>
<dbReference type="SMART" id="SM00862">
    <property type="entry name" value="Trans_reg_C"/>
    <property type="match status" value="1"/>
</dbReference>
<dbReference type="PANTHER" id="PTHR35807:SF1">
    <property type="entry name" value="TRANSCRIPTIONAL REGULATOR REDD"/>
    <property type="match status" value="1"/>
</dbReference>
<reference evidence="8 9" key="1">
    <citation type="journal article" date="2019" name="Int. J. Syst. Evol. Microbiol.">
        <title>The Global Catalogue of Microorganisms (GCM) 10K type strain sequencing project: providing services to taxonomists for standard genome sequencing and annotation.</title>
        <authorList>
            <consortium name="The Broad Institute Genomics Platform"/>
            <consortium name="The Broad Institute Genome Sequencing Center for Infectious Disease"/>
            <person name="Wu L."/>
            <person name="Ma J."/>
        </authorList>
    </citation>
    <scope>NUCLEOTIDE SEQUENCE [LARGE SCALE GENOMIC DNA]</scope>
    <source>
        <strain evidence="8 9">JCM 4788</strain>
    </source>
</reference>
<keyword evidence="5" id="KW-0804">Transcription</keyword>
<evidence type="ECO:0000256" key="2">
    <source>
        <dbReference type="ARBA" id="ARBA00023012"/>
    </source>
</evidence>
<dbReference type="Gene3D" id="3.40.50.300">
    <property type="entry name" value="P-loop containing nucleotide triphosphate hydrolases"/>
    <property type="match status" value="1"/>
</dbReference>
<dbReference type="Gene3D" id="1.10.8.430">
    <property type="entry name" value="Helical domain of apoptotic protease-activating factors"/>
    <property type="match status" value="1"/>
</dbReference>
<evidence type="ECO:0000256" key="1">
    <source>
        <dbReference type="ARBA" id="ARBA00005820"/>
    </source>
</evidence>